<evidence type="ECO:0000313" key="5">
    <source>
        <dbReference type="Proteomes" id="UP000322530"/>
    </source>
</evidence>
<organism evidence="4 5">
    <name type="scientific">Dictyobacter arantiisoli</name>
    <dbReference type="NCBI Taxonomy" id="2014874"/>
    <lineage>
        <taxon>Bacteria</taxon>
        <taxon>Bacillati</taxon>
        <taxon>Chloroflexota</taxon>
        <taxon>Ktedonobacteria</taxon>
        <taxon>Ktedonobacterales</taxon>
        <taxon>Dictyobacteraceae</taxon>
        <taxon>Dictyobacter</taxon>
    </lineage>
</organism>
<feature type="domain" description="Enoyl reductase (ER)" evidence="3">
    <location>
        <begin position="10"/>
        <end position="312"/>
    </location>
</feature>
<protein>
    <submittedName>
        <fullName evidence="4">NAD(P)H quinone oxidoreductase</fullName>
    </submittedName>
</protein>
<dbReference type="Gene3D" id="3.40.50.720">
    <property type="entry name" value="NAD(P)-binding Rossmann-like Domain"/>
    <property type="match status" value="1"/>
</dbReference>
<keyword evidence="2" id="KW-0560">Oxidoreductase</keyword>
<evidence type="ECO:0000259" key="3">
    <source>
        <dbReference type="SMART" id="SM00829"/>
    </source>
</evidence>
<dbReference type="Proteomes" id="UP000322530">
    <property type="component" value="Unassembled WGS sequence"/>
</dbReference>
<dbReference type="RefSeq" id="WP_149401251.1">
    <property type="nucleotide sequence ID" value="NZ_BIXY01000020.1"/>
</dbReference>
<proteinExistence type="predicted"/>
<evidence type="ECO:0000256" key="1">
    <source>
        <dbReference type="ARBA" id="ARBA00022857"/>
    </source>
</evidence>
<dbReference type="SMART" id="SM00829">
    <property type="entry name" value="PKS_ER"/>
    <property type="match status" value="1"/>
</dbReference>
<dbReference type="GO" id="GO:0016651">
    <property type="term" value="F:oxidoreductase activity, acting on NAD(P)H"/>
    <property type="evidence" value="ECO:0007669"/>
    <property type="project" value="TreeGrafter"/>
</dbReference>
<keyword evidence="5" id="KW-1185">Reference proteome</keyword>
<dbReference type="InterPro" id="IPR013149">
    <property type="entry name" value="ADH-like_C"/>
</dbReference>
<sequence length="316" mass="33045">MKAVQFTSYGEPEVLQLREVADPVPTPHDVLIEVKATTVNHLDLFQRAGSRPVGQLPFTPGLEAAGVVIEDSNGFRAGEHVLTTRATKDTGSGGYASKLAVPAAHLARIPAGVSFAEAVAAGLAASTAWGSLFDLGHLKAGERALIWAGSSGVGSIAIQLAKQAGAWVATTASSEERAATLKKIGADLVINPRTQNVEEALQAVGGAHLVIELVGTSLQTSLSAATVDGRIILIGNLGGKEATIDTQAWRLKRLQVIGGGQLQTSIANEEKYLQLIAKKNVIPLIARILPIEQAAEAHRLLESGEPQGKLILTYAE</sequence>
<dbReference type="GO" id="GO:0070402">
    <property type="term" value="F:NADPH binding"/>
    <property type="evidence" value="ECO:0007669"/>
    <property type="project" value="TreeGrafter"/>
</dbReference>
<dbReference type="Pfam" id="PF00107">
    <property type="entry name" value="ADH_zinc_N"/>
    <property type="match status" value="1"/>
</dbReference>
<dbReference type="PANTHER" id="PTHR48106:SF18">
    <property type="entry name" value="QUINONE OXIDOREDUCTASE PIG3"/>
    <property type="match status" value="1"/>
</dbReference>
<name>A0A5A5TB74_9CHLR</name>
<dbReference type="Pfam" id="PF08240">
    <property type="entry name" value="ADH_N"/>
    <property type="match status" value="1"/>
</dbReference>
<dbReference type="Gene3D" id="3.90.180.10">
    <property type="entry name" value="Medium-chain alcohol dehydrogenases, catalytic domain"/>
    <property type="match status" value="1"/>
</dbReference>
<dbReference type="InterPro" id="IPR011032">
    <property type="entry name" value="GroES-like_sf"/>
</dbReference>
<dbReference type="SUPFAM" id="SSF51735">
    <property type="entry name" value="NAD(P)-binding Rossmann-fold domains"/>
    <property type="match status" value="1"/>
</dbReference>
<dbReference type="SUPFAM" id="SSF50129">
    <property type="entry name" value="GroES-like"/>
    <property type="match status" value="1"/>
</dbReference>
<dbReference type="EMBL" id="BIXY01000020">
    <property type="protein sequence ID" value="GCF08263.1"/>
    <property type="molecule type" value="Genomic_DNA"/>
</dbReference>
<comment type="caution">
    <text evidence="4">The sequence shown here is derived from an EMBL/GenBank/DDBJ whole genome shotgun (WGS) entry which is preliminary data.</text>
</comment>
<dbReference type="OrthoDB" id="9792162at2"/>
<dbReference type="InterPro" id="IPR036291">
    <property type="entry name" value="NAD(P)-bd_dom_sf"/>
</dbReference>
<dbReference type="InterPro" id="IPR020843">
    <property type="entry name" value="ER"/>
</dbReference>
<evidence type="ECO:0000256" key="2">
    <source>
        <dbReference type="ARBA" id="ARBA00023002"/>
    </source>
</evidence>
<gene>
    <name evidence="4" type="ORF">KDI_18270</name>
</gene>
<dbReference type="AlphaFoldDB" id="A0A5A5TB74"/>
<reference evidence="4 5" key="1">
    <citation type="submission" date="2019-01" db="EMBL/GenBank/DDBJ databases">
        <title>Draft genome sequence of Dictyobacter sp. Uno17.</title>
        <authorList>
            <person name="Wang C.M."/>
            <person name="Zheng Y."/>
            <person name="Sakai Y."/>
            <person name="Abe K."/>
            <person name="Yokota A."/>
            <person name="Yabe S."/>
        </authorList>
    </citation>
    <scope>NUCLEOTIDE SEQUENCE [LARGE SCALE GENOMIC DNA]</scope>
    <source>
        <strain evidence="4 5">Uno17</strain>
    </source>
</reference>
<dbReference type="PANTHER" id="PTHR48106">
    <property type="entry name" value="QUINONE OXIDOREDUCTASE PIG3-RELATED"/>
    <property type="match status" value="1"/>
</dbReference>
<keyword evidence="1" id="KW-0521">NADP</keyword>
<accession>A0A5A5TB74</accession>
<evidence type="ECO:0000313" key="4">
    <source>
        <dbReference type="EMBL" id="GCF08263.1"/>
    </source>
</evidence>
<dbReference type="InterPro" id="IPR013154">
    <property type="entry name" value="ADH-like_N"/>
</dbReference>